<dbReference type="GeneID" id="97182370"/>
<dbReference type="GO" id="GO:0016020">
    <property type="term" value="C:membrane"/>
    <property type="evidence" value="ECO:0007669"/>
    <property type="project" value="UniProtKB-SubCell"/>
</dbReference>
<evidence type="ECO:0000313" key="7">
    <source>
        <dbReference type="EMBL" id="SPZ91792.1"/>
    </source>
</evidence>
<evidence type="ECO:0000313" key="10">
    <source>
        <dbReference type="Proteomes" id="UP000432350"/>
    </source>
</evidence>
<keyword evidence="3 5" id="KW-1133">Transmembrane helix</keyword>
<evidence type="ECO:0000256" key="3">
    <source>
        <dbReference type="ARBA" id="ARBA00022989"/>
    </source>
</evidence>
<proteinExistence type="predicted"/>
<dbReference type="AlphaFoldDB" id="A0A2X2JBU0"/>
<sequence length="124" mass="14533">MKIFKNILCILFALLFINAGLDKLFHYMPTPPMDMDMKKVFEAFATIKWLMPLVGIIELLSGLLFIFPKTRTLGALVIFPILIGIFTHNMIFYSQLGLIIWAVLFIIWLWVVFENWGKYKKLME</sequence>
<organism evidence="7 9">
    <name type="scientific">Sphingobacterium multivorum</name>
    <dbReference type="NCBI Taxonomy" id="28454"/>
    <lineage>
        <taxon>Bacteria</taxon>
        <taxon>Pseudomonadati</taxon>
        <taxon>Bacteroidota</taxon>
        <taxon>Sphingobacteriia</taxon>
        <taxon>Sphingobacteriales</taxon>
        <taxon>Sphingobacteriaceae</taxon>
        <taxon>Sphingobacterium</taxon>
    </lineage>
</organism>
<dbReference type="EMBL" id="CABWMV010000006">
    <property type="protein sequence ID" value="VXC53720.1"/>
    <property type="molecule type" value="Genomic_DNA"/>
</dbReference>
<comment type="subcellular location">
    <subcellularLocation>
        <location evidence="1">Membrane</location>
        <topology evidence="1">Multi-pass membrane protein</topology>
    </subcellularLocation>
</comment>
<keyword evidence="2 5" id="KW-0812">Transmembrane</keyword>
<feature type="transmembrane region" description="Helical" evidence="5">
    <location>
        <begin position="98"/>
        <end position="116"/>
    </location>
</feature>
<feature type="domain" description="Methylamine utilisation protein MauE" evidence="6">
    <location>
        <begin position="1"/>
        <end position="87"/>
    </location>
</feature>
<evidence type="ECO:0000313" key="9">
    <source>
        <dbReference type="Proteomes" id="UP000251241"/>
    </source>
</evidence>
<evidence type="ECO:0000256" key="4">
    <source>
        <dbReference type="ARBA" id="ARBA00023136"/>
    </source>
</evidence>
<evidence type="ECO:0000256" key="2">
    <source>
        <dbReference type="ARBA" id="ARBA00022692"/>
    </source>
</evidence>
<feature type="transmembrane region" description="Helical" evidence="5">
    <location>
        <begin position="43"/>
        <end position="66"/>
    </location>
</feature>
<evidence type="ECO:0000256" key="5">
    <source>
        <dbReference type="SAM" id="Phobius"/>
    </source>
</evidence>
<evidence type="ECO:0000259" key="6">
    <source>
        <dbReference type="Pfam" id="PF07291"/>
    </source>
</evidence>
<evidence type="ECO:0000313" key="8">
    <source>
        <dbReference type="EMBL" id="VXC53720.1"/>
    </source>
</evidence>
<reference evidence="7 9" key="1">
    <citation type="submission" date="2018-06" db="EMBL/GenBank/DDBJ databases">
        <authorList>
            <consortium name="Pathogen Informatics"/>
            <person name="Doyle S."/>
        </authorList>
    </citation>
    <scope>NUCLEOTIDE SEQUENCE [LARGE SCALE GENOMIC DNA]</scope>
    <source>
        <strain evidence="7 9">NCTC11343</strain>
    </source>
</reference>
<keyword evidence="4 5" id="KW-0472">Membrane</keyword>
<dbReference type="Proteomes" id="UP000251241">
    <property type="component" value="Unassembled WGS sequence"/>
</dbReference>
<gene>
    <name evidence="7" type="ORF">NCTC11343_03835</name>
    <name evidence="8" type="ORF">SPHINGO8BC_140146</name>
</gene>
<dbReference type="GO" id="GO:0030416">
    <property type="term" value="P:methylamine metabolic process"/>
    <property type="evidence" value="ECO:0007669"/>
    <property type="project" value="InterPro"/>
</dbReference>
<protein>
    <submittedName>
        <fullName evidence="7 8">DoxX</fullName>
    </submittedName>
</protein>
<dbReference type="Proteomes" id="UP000432350">
    <property type="component" value="Unassembled WGS sequence"/>
</dbReference>
<dbReference type="RefSeq" id="WP_070562952.1">
    <property type="nucleotide sequence ID" value="NZ_CP068086.1"/>
</dbReference>
<accession>A0A653ZFH1</accession>
<name>A0A2X2JBU0_SPHMU</name>
<evidence type="ECO:0000256" key="1">
    <source>
        <dbReference type="ARBA" id="ARBA00004141"/>
    </source>
</evidence>
<accession>A0A2X2JBU0</accession>
<dbReference type="InterPro" id="IPR009908">
    <property type="entry name" value="Methylamine_util_MauE"/>
</dbReference>
<feature type="transmembrane region" description="Helical" evidence="5">
    <location>
        <begin position="73"/>
        <end position="92"/>
    </location>
</feature>
<reference evidence="8 10" key="2">
    <citation type="submission" date="2019-10" db="EMBL/GenBank/DDBJ databases">
        <authorList>
            <person name="Karimi E."/>
        </authorList>
    </citation>
    <scope>NUCLEOTIDE SEQUENCE [LARGE SCALE GENOMIC DNA]</scope>
    <source>
        <strain evidence="8">Sphingobacterium sp. 8BC</strain>
    </source>
</reference>
<dbReference type="EMBL" id="UAUU01000011">
    <property type="protein sequence ID" value="SPZ91792.1"/>
    <property type="molecule type" value="Genomic_DNA"/>
</dbReference>
<dbReference type="Pfam" id="PF07291">
    <property type="entry name" value="MauE"/>
    <property type="match status" value="1"/>
</dbReference>